<proteinExistence type="predicted"/>
<accession>A0A8J2SCF0</accession>
<sequence length="482" mass="52451">MKNQGKTLEPLARKLRRGAPEGDDAADGAKSRLRLLSDEVVRVVASYLPAVETPGVRPPAAMCFRCGGAEGQVRRLRTCGCARARTYCDGCHQVRQTHSPLFEPCEASCQMPSSYVPSTTLLRFVRRAAGSSLSRRDRDMAALAFVKLRLLEAGREVSAERWRNVLGDDFRPAPRTSAWLRRFGHTEAAIRWIQPGGAKFAQWFQRASLTQRRTRRVPEDYATVQMAVWAANAGDRVLVAPGTYNEAVEVTKDVIIEPSSGRATIQSVEVSYGVRDEPTVFLVNLDVYCPAFIRDRPACKVEGARLVMVDCHVRSASVSGVVAEDDWAQLRLIRCLLHDCGESGVFVRGAKCALDDCRFLRNKASGLSAHGRAEASARGCHFLDNKENGVHASNATVTLRHCVANGNERRSTFVQHGGRVDVDKTCSLAASVGAYCIRSGKGANRTPRTEAQARAAAAILPPAAMAPPPPATAPPPGEPPRR</sequence>
<dbReference type="Pfam" id="PF13229">
    <property type="entry name" value="Beta_helix"/>
    <property type="match status" value="1"/>
</dbReference>
<feature type="region of interest" description="Disordered" evidence="1">
    <location>
        <begin position="1"/>
        <end position="30"/>
    </location>
</feature>
<dbReference type="Gene3D" id="2.160.20.10">
    <property type="entry name" value="Single-stranded right-handed beta-helix, Pectin lyase-like"/>
    <property type="match status" value="1"/>
</dbReference>
<dbReference type="EMBL" id="CAKKNE010000002">
    <property type="protein sequence ID" value="CAH0368938.1"/>
    <property type="molecule type" value="Genomic_DNA"/>
</dbReference>
<evidence type="ECO:0000313" key="3">
    <source>
        <dbReference type="EMBL" id="CAH0368938.1"/>
    </source>
</evidence>
<reference evidence="3" key="1">
    <citation type="submission" date="2021-11" db="EMBL/GenBank/DDBJ databases">
        <authorList>
            <consortium name="Genoscope - CEA"/>
            <person name="William W."/>
        </authorList>
    </citation>
    <scope>NUCLEOTIDE SEQUENCE</scope>
</reference>
<comment type="caution">
    <text evidence="3">The sequence shown here is derived from an EMBL/GenBank/DDBJ whole genome shotgun (WGS) entry which is preliminary data.</text>
</comment>
<dbReference type="SUPFAM" id="SSF51126">
    <property type="entry name" value="Pectin lyase-like"/>
    <property type="match status" value="1"/>
</dbReference>
<dbReference type="InterPro" id="IPR012334">
    <property type="entry name" value="Pectin_lyas_fold"/>
</dbReference>
<feature type="region of interest" description="Disordered" evidence="1">
    <location>
        <begin position="460"/>
        <end position="482"/>
    </location>
</feature>
<name>A0A8J2SCF0_9STRA</name>
<organism evidence="3 4">
    <name type="scientific">Pelagomonas calceolata</name>
    <dbReference type="NCBI Taxonomy" id="35677"/>
    <lineage>
        <taxon>Eukaryota</taxon>
        <taxon>Sar</taxon>
        <taxon>Stramenopiles</taxon>
        <taxon>Ochrophyta</taxon>
        <taxon>Pelagophyceae</taxon>
        <taxon>Pelagomonadales</taxon>
        <taxon>Pelagomonadaceae</taxon>
        <taxon>Pelagomonas</taxon>
    </lineage>
</organism>
<evidence type="ECO:0000256" key="1">
    <source>
        <dbReference type="SAM" id="MobiDB-lite"/>
    </source>
</evidence>
<feature type="compositionally biased region" description="Pro residues" evidence="1">
    <location>
        <begin position="464"/>
        <end position="482"/>
    </location>
</feature>
<dbReference type="Proteomes" id="UP000789595">
    <property type="component" value="Unassembled WGS sequence"/>
</dbReference>
<dbReference type="InterPro" id="IPR039448">
    <property type="entry name" value="Beta_helix"/>
</dbReference>
<keyword evidence="4" id="KW-1185">Reference proteome</keyword>
<dbReference type="InterPro" id="IPR011050">
    <property type="entry name" value="Pectin_lyase_fold/virulence"/>
</dbReference>
<evidence type="ECO:0000313" key="4">
    <source>
        <dbReference type="Proteomes" id="UP000789595"/>
    </source>
</evidence>
<protein>
    <recommendedName>
        <fullName evidence="2">Right handed beta helix domain-containing protein</fullName>
    </recommendedName>
</protein>
<evidence type="ECO:0000259" key="2">
    <source>
        <dbReference type="Pfam" id="PF13229"/>
    </source>
</evidence>
<dbReference type="AlphaFoldDB" id="A0A8J2SCF0"/>
<gene>
    <name evidence="3" type="ORF">PECAL_2P20390</name>
</gene>
<feature type="domain" description="Right handed beta helix" evidence="2">
    <location>
        <begin position="308"/>
        <end position="420"/>
    </location>
</feature>